<dbReference type="GO" id="GO:0009253">
    <property type="term" value="P:peptidoglycan catabolic process"/>
    <property type="evidence" value="ECO:0007669"/>
    <property type="project" value="InterPro"/>
</dbReference>
<dbReference type="InterPro" id="IPR002502">
    <property type="entry name" value="Amidase_domain"/>
</dbReference>
<sequence length="709" mass="75758">MPTDDALEMTFRLRGTAEAIAAVEQWRRTLAQTGQKRDTSTMERELQHLHQSLKGVANEIISVVKPALGGFSLSLSGIVLGLGAAAVGLNSFASGLVEVKEGADRVGLTIQQYRGFMDAAARVNITKPEAIQMMENFNKVVYEAKLRIHGTWEEIVRLGGADVVGSILNAKNPVDQMAIAWQRMEELKKSDPAKARAWAEMWFNNIEAARLEWNDAMEGMAHAAGMTDKQIADARKYHEEWIKAGLQWDKLKLTVGTAATTALQPLVETITKALENKDNVKALADGLKKVTDAMGKLTAADVQRLGKGIGEFVKGVGEGLGALAKGLTDIMDFLDKTEKRRLVGKPAFGSYDLSRGRMLTDEEEATSDKAGAALKAQRDQQDRDVTAGKGPSFWTDFGNWWRARVGLPIKKTTEKTDEVNVEYQKLLDDMRAAQMKAQGGGSAPSGGSAPTSGPAPSNTPAPSSSSTDAPPAGRRPGPRVENVPNPAEGANAGGPVTAPAVNAKDMEGVNAFVMHHTGGRGTVESVQNTLRQRGLGVQYAMDRDGNIVQIGGRGAANIMPEDRYRRSPILGPGQPFLSNKNIVGMEVIAKNDKDVTPAQVAAAKRFVAENFPNTPVVGHGEVNPGHKEADEGMTIVNAIRSQRGGRDFDQLNAGKTGAAAAGKNVFDISIDASAMKDAEKGVARIPSTLFNNGPQQTPTMPATGKQAAQ</sequence>
<feature type="compositionally biased region" description="Basic and acidic residues" evidence="1">
    <location>
        <begin position="376"/>
        <end position="386"/>
    </location>
</feature>
<dbReference type="InterPro" id="IPR036505">
    <property type="entry name" value="Amidase/PGRP_sf"/>
</dbReference>
<evidence type="ECO:0000256" key="1">
    <source>
        <dbReference type="SAM" id="MobiDB-lite"/>
    </source>
</evidence>
<dbReference type="GO" id="GO:0008745">
    <property type="term" value="F:N-acetylmuramoyl-L-alanine amidase activity"/>
    <property type="evidence" value="ECO:0007669"/>
    <property type="project" value="InterPro"/>
</dbReference>
<gene>
    <name evidence="3" type="ORF">HAP48_018635</name>
</gene>
<feature type="compositionally biased region" description="Low complexity" evidence="1">
    <location>
        <begin position="445"/>
        <end position="475"/>
    </location>
</feature>
<feature type="domain" description="N-acetylmuramoyl-L-alanine amidase" evidence="2">
    <location>
        <begin position="509"/>
        <end position="625"/>
    </location>
</feature>
<feature type="region of interest" description="Disordered" evidence="1">
    <location>
        <begin position="362"/>
        <end position="391"/>
    </location>
</feature>
<dbReference type="SUPFAM" id="SSF55846">
    <property type="entry name" value="N-acetylmuramoyl-L-alanine amidase-like"/>
    <property type="match status" value="1"/>
</dbReference>
<comment type="caution">
    <text evidence="3">The sequence shown here is derived from an EMBL/GenBank/DDBJ whole genome shotgun (WGS) entry which is preliminary data.</text>
</comment>
<protein>
    <submittedName>
        <fullName evidence="3">N-acetylmuramoyl-L-alanine amidase</fullName>
    </submittedName>
</protein>
<proteinExistence type="predicted"/>
<organism evidence="3">
    <name type="scientific">Bradyrhizobium septentrionale</name>
    <dbReference type="NCBI Taxonomy" id="1404411"/>
    <lineage>
        <taxon>Bacteria</taxon>
        <taxon>Pseudomonadati</taxon>
        <taxon>Pseudomonadota</taxon>
        <taxon>Alphaproteobacteria</taxon>
        <taxon>Hyphomicrobiales</taxon>
        <taxon>Nitrobacteraceae</taxon>
        <taxon>Bradyrhizobium</taxon>
    </lineage>
</organism>
<evidence type="ECO:0000259" key="2">
    <source>
        <dbReference type="Pfam" id="PF01510"/>
    </source>
</evidence>
<evidence type="ECO:0000313" key="3">
    <source>
        <dbReference type="EMBL" id="NVI44930.1"/>
    </source>
</evidence>
<dbReference type="EMBL" id="JAAOLE020000001">
    <property type="protein sequence ID" value="NVI44930.1"/>
    <property type="molecule type" value="Genomic_DNA"/>
</dbReference>
<dbReference type="RefSeq" id="WP_166204354.1">
    <property type="nucleotide sequence ID" value="NZ_CP088285.1"/>
</dbReference>
<name>A0A973W0I9_9BRAD</name>
<dbReference type="AlphaFoldDB" id="A0A973W0I9"/>
<feature type="region of interest" description="Disordered" evidence="1">
    <location>
        <begin position="435"/>
        <end position="500"/>
    </location>
</feature>
<accession>A0A973W0I9</accession>
<dbReference type="Gene3D" id="3.40.80.10">
    <property type="entry name" value="Peptidoglycan recognition protein-like"/>
    <property type="match status" value="1"/>
</dbReference>
<dbReference type="Pfam" id="PF01510">
    <property type="entry name" value="Amidase_2"/>
    <property type="match status" value="1"/>
</dbReference>
<reference evidence="3" key="1">
    <citation type="submission" date="2020-06" db="EMBL/GenBank/DDBJ databases">
        <title>Whole Genome Sequence of Bradyrhizobium sp. Strain 1S1.</title>
        <authorList>
            <person name="Bromfield E.S.P."/>
            <person name="Cloutier S."/>
        </authorList>
    </citation>
    <scope>NUCLEOTIDE SEQUENCE [LARGE SCALE GENOMIC DNA]</scope>
    <source>
        <strain evidence="3">1S1</strain>
    </source>
</reference>
<feature type="region of interest" description="Disordered" evidence="1">
    <location>
        <begin position="688"/>
        <end position="709"/>
    </location>
</feature>